<accession>A0A1F5WNT4</accession>
<dbReference type="Pfam" id="PF01250">
    <property type="entry name" value="Ribosomal_S6"/>
    <property type="match status" value="1"/>
</dbReference>
<comment type="similarity">
    <text evidence="1 3">Belongs to the bacterial ribosomal protein bS6 family.</text>
</comment>
<keyword evidence="3" id="KW-0687">Ribonucleoprotein</keyword>
<dbReference type="SUPFAM" id="SSF54995">
    <property type="entry name" value="Ribosomal protein S6"/>
    <property type="match status" value="1"/>
</dbReference>
<protein>
    <recommendedName>
        <fullName evidence="2 3">Small ribosomal subunit protein bS6</fullName>
    </recommendedName>
</protein>
<name>A0A1F5WNT4_9BACT</name>
<keyword evidence="3" id="KW-0689">Ribosomal protein</keyword>
<dbReference type="InterPro" id="IPR000529">
    <property type="entry name" value="Ribosomal_bS6"/>
</dbReference>
<dbReference type="HAMAP" id="MF_00360">
    <property type="entry name" value="Ribosomal_bS6"/>
    <property type="match status" value="1"/>
</dbReference>
<evidence type="ECO:0000313" key="4">
    <source>
        <dbReference type="EMBL" id="OGF77264.1"/>
    </source>
</evidence>
<dbReference type="GO" id="GO:0005840">
    <property type="term" value="C:ribosome"/>
    <property type="evidence" value="ECO:0007669"/>
    <property type="project" value="UniProtKB-KW"/>
</dbReference>
<proteinExistence type="inferred from homology"/>
<dbReference type="AlphaFoldDB" id="A0A1F5WNT4"/>
<evidence type="ECO:0000313" key="5">
    <source>
        <dbReference type="Proteomes" id="UP000177723"/>
    </source>
</evidence>
<sequence length="133" mass="15426">MQPESKLYEIAYVLKGETEEEAINNLDNLKKYVEGNGGMNLEESKPFKRRLAYPLGKVREAFSGNIKFFLKPVAVKNLEEFLRRESSLLRFLLTVSKRQINKPSRPKKIRRVAEISNSDIKEIDKKLEEILGQ</sequence>
<dbReference type="InterPro" id="IPR014717">
    <property type="entry name" value="Transl_elong_EF1B/ribsomal_bS6"/>
</dbReference>
<evidence type="ECO:0000256" key="2">
    <source>
        <dbReference type="ARBA" id="ARBA00035294"/>
    </source>
</evidence>
<dbReference type="GO" id="GO:0003735">
    <property type="term" value="F:structural constituent of ribosome"/>
    <property type="evidence" value="ECO:0007669"/>
    <property type="project" value="InterPro"/>
</dbReference>
<keyword evidence="3" id="KW-0699">rRNA-binding</keyword>
<comment type="function">
    <text evidence="3">Binds together with bS18 to 16S ribosomal RNA.</text>
</comment>
<keyword evidence="3" id="KW-0694">RNA-binding</keyword>
<evidence type="ECO:0000256" key="3">
    <source>
        <dbReference type="HAMAP-Rule" id="MF_00360"/>
    </source>
</evidence>
<evidence type="ECO:0000256" key="1">
    <source>
        <dbReference type="ARBA" id="ARBA00009512"/>
    </source>
</evidence>
<dbReference type="GO" id="GO:1990904">
    <property type="term" value="C:ribonucleoprotein complex"/>
    <property type="evidence" value="ECO:0007669"/>
    <property type="project" value="UniProtKB-KW"/>
</dbReference>
<gene>
    <name evidence="3" type="primary">rpsF</name>
    <name evidence="4" type="ORF">A3F23_02080</name>
</gene>
<dbReference type="GO" id="GO:0019843">
    <property type="term" value="F:rRNA binding"/>
    <property type="evidence" value="ECO:0007669"/>
    <property type="project" value="UniProtKB-UniRule"/>
</dbReference>
<organism evidence="4 5">
    <name type="scientific">Candidatus Giovannonibacteria bacterium RIFCSPHIGHO2_12_FULL_43_15</name>
    <dbReference type="NCBI Taxonomy" id="1798341"/>
    <lineage>
        <taxon>Bacteria</taxon>
        <taxon>Candidatus Giovannoniibacteriota</taxon>
    </lineage>
</organism>
<dbReference type="CDD" id="cd00473">
    <property type="entry name" value="bS6"/>
    <property type="match status" value="1"/>
</dbReference>
<comment type="caution">
    <text evidence="4">The sequence shown here is derived from an EMBL/GenBank/DDBJ whole genome shotgun (WGS) entry which is preliminary data.</text>
</comment>
<dbReference type="InterPro" id="IPR020814">
    <property type="entry name" value="Ribosomal_S6_plastid/chlpt"/>
</dbReference>
<dbReference type="Proteomes" id="UP000177723">
    <property type="component" value="Unassembled WGS sequence"/>
</dbReference>
<reference evidence="4 5" key="1">
    <citation type="journal article" date="2016" name="Nat. Commun.">
        <title>Thousands of microbial genomes shed light on interconnected biogeochemical processes in an aquifer system.</title>
        <authorList>
            <person name="Anantharaman K."/>
            <person name="Brown C.T."/>
            <person name="Hug L.A."/>
            <person name="Sharon I."/>
            <person name="Castelle C.J."/>
            <person name="Probst A.J."/>
            <person name="Thomas B.C."/>
            <person name="Singh A."/>
            <person name="Wilkins M.J."/>
            <person name="Karaoz U."/>
            <person name="Brodie E.L."/>
            <person name="Williams K.H."/>
            <person name="Hubbard S.S."/>
            <person name="Banfield J.F."/>
        </authorList>
    </citation>
    <scope>NUCLEOTIDE SEQUENCE [LARGE SCALE GENOMIC DNA]</scope>
</reference>
<dbReference type="GO" id="GO:0006412">
    <property type="term" value="P:translation"/>
    <property type="evidence" value="ECO:0007669"/>
    <property type="project" value="UniProtKB-UniRule"/>
</dbReference>
<dbReference type="InterPro" id="IPR035980">
    <property type="entry name" value="Ribosomal_bS6_sf"/>
</dbReference>
<dbReference type="Gene3D" id="3.30.70.60">
    <property type="match status" value="1"/>
</dbReference>
<dbReference type="EMBL" id="MFHT01000025">
    <property type="protein sequence ID" value="OGF77264.1"/>
    <property type="molecule type" value="Genomic_DNA"/>
</dbReference>